<dbReference type="GO" id="GO:0004829">
    <property type="term" value="F:threonine-tRNA ligase activity"/>
    <property type="evidence" value="ECO:0007669"/>
    <property type="project" value="UniProtKB-EC"/>
</dbReference>
<protein>
    <recommendedName>
        <fullName evidence="14">Threonine--tRNA ligase</fullName>
        <ecNumber evidence="14">6.1.1.3</ecNumber>
    </recommendedName>
    <alternativeName>
        <fullName evidence="14">Threonyl-tRNA synthetase</fullName>
        <shortName evidence="14">ThrRS</shortName>
    </alternativeName>
</protein>
<reference evidence="17 18" key="1">
    <citation type="submission" date="2023-07" db="EMBL/GenBank/DDBJ databases">
        <title>Genomic Encyclopedia of Type Strains, Phase IV (KMG-IV): sequencing the most valuable type-strain genomes for metagenomic binning, comparative biology and taxonomic classification.</title>
        <authorList>
            <person name="Goeker M."/>
        </authorList>
    </citation>
    <scope>NUCLEOTIDE SEQUENCE [LARGE SCALE GENOMIC DNA]</scope>
    <source>
        <strain evidence="17 18">DSM 1277</strain>
    </source>
</reference>
<dbReference type="InterPro" id="IPR012675">
    <property type="entry name" value="Beta-grasp_dom_sf"/>
</dbReference>
<dbReference type="Pfam" id="PF02824">
    <property type="entry name" value="TGS"/>
    <property type="match status" value="1"/>
</dbReference>
<keyword evidence="18" id="KW-1185">Reference proteome</keyword>
<comment type="subcellular location">
    <subcellularLocation>
        <location evidence="14">Cytoplasm</location>
    </subcellularLocation>
</comment>
<dbReference type="NCBIfam" id="TIGR00418">
    <property type="entry name" value="thrS"/>
    <property type="match status" value="1"/>
</dbReference>
<dbReference type="CDD" id="cd00771">
    <property type="entry name" value="ThrRS_core"/>
    <property type="match status" value="1"/>
</dbReference>
<evidence type="ECO:0000256" key="5">
    <source>
        <dbReference type="ARBA" id="ARBA00022598"/>
    </source>
</evidence>
<evidence type="ECO:0000256" key="2">
    <source>
        <dbReference type="ARBA" id="ARBA00011738"/>
    </source>
</evidence>
<dbReference type="PRINTS" id="PR01047">
    <property type="entry name" value="TRNASYNTHTHR"/>
</dbReference>
<evidence type="ECO:0000256" key="7">
    <source>
        <dbReference type="ARBA" id="ARBA00022741"/>
    </source>
</evidence>
<keyword evidence="11 14" id="KW-0648">Protein biosynthesis</keyword>
<comment type="caution">
    <text evidence="17">The sequence shown here is derived from an EMBL/GenBank/DDBJ whole genome shotgun (WGS) entry which is preliminary data.</text>
</comment>
<evidence type="ECO:0000256" key="9">
    <source>
        <dbReference type="ARBA" id="ARBA00022840"/>
    </source>
</evidence>
<proteinExistence type="inferred from homology"/>
<dbReference type="InterPro" id="IPR045864">
    <property type="entry name" value="aa-tRNA-synth_II/BPL/LPL"/>
</dbReference>
<dbReference type="Gene3D" id="3.30.930.10">
    <property type="entry name" value="Bira Bifunctional Protein, Domain 2"/>
    <property type="match status" value="1"/>
</dbReference>
<dbReference type="Gene3D" id="3.40.50.800">
    <property type="entry name" value="Anticodon-binding domain"/>
    <property type="match status" value="1"/>
</dbReference>
<comment type="subunit">
    <text evidence="2 14">Homodimer.</text>
</comment>
<dbReference type="Pfam" id="PF07973">
    <property type="entry name" value="tRNA_SAD"/>
    <property type="match status" value="1"/>
</dbReference>
<dbReference type="HAMAP" id="MF_00184">
    <property type="entry name" value="Thr_tRNA_synth"/>
    <property type="match status" value="1"/>
</dbReference>
<evidence type="ECO:0000313" key="18">
    <source>
        <dbReference type="Proteomes" id="UP001238467"/>
    </source>
</evidence>
<comment type="similarity">
    <text evidence="1 14">Belongs to the class-II aminoacyl-tRNA synthetase family.</text>
</comment>
<comment type="caution">
    <text evidence="14">Lacks conserved residue(s) required for the propagation of feature annotation.</text>
</comment>
<dbReference type="PANTHER" id="PTHR11451:SF44">
    <property type="entry name" value="THREONINE--TRNA LIGASE, CHLOROPLASTIC_MITOCHONDRIAL 2"/>
    <property type="match status" value="1"/>
</dbReference>
<keyword evidence="10 14" id="KW-0694">RNA-binding</keyword>
<keyword evidence="6 14" id="KW-0479">Metal-binding</keyword>
<dbReference type="PROSITE" id="PS51880">
    <property type="entry name" value="TGS"/>
    <property type="match status" value="1"/>
</dbReference>
<dbReference type="InterPro" id="IPR047246">
    <property type="entry name" value="ThrRS_anticodon"/>
</dbReference>
<evidence type="ECO:0000259" key="16">
    <source>
        <dbReference type="PROSITE" id="PS51880"/>
    </source>
</evidence>
<dbReference type="InterPro" id="IPR012947">
    <property type="entry name" value="tRNA_SAD"/>
</dbReference>
<dbReference type="CDD" id="cd00860">
    <property type="entry name" value="ThrRS_anticodon"/>
    <property type="match status" value="1"/>
</dbReference>
<keyword evidence="8 14" id="KW-0862">Zinc</keyword>
<feature type="binding site" evidence="14">
    <location>
        <position position="341"/>
    </location>
    <ligand>
        <name>Zn(2+)</name>
        <dbReference type="ChEBI" id="CHEBI:29105"/>
        <note>catalytic</note>
    </ligand>
</feature>
<feature type="domain" description="TGS" evidence="16">
    <location>
        <begin position="1"/>
        <end position="63"/>
    </location>
</feature>
<dbReference type="Gene3D" id="3.30.54.20">
    <property type="match status" value="1"/>
</dbReference>
<dbReference type="PROSITE" id="PS50862">
    <property type="entry name" value="AA_TRNA_LIGASE_II"/>
    <property type="match status" value="1"/>
</dbReference>
<dbReference type="InterPro" id="IPR006195">
    <property type="entry name" value="aa-tRNA-synth_II"/>
</dbReference>
<evidence type="ECO:0000256" key="13">
    <source>
        <dbReference type="ARBA" id="ARBA00049515"/>
    </source>
</evidence>
<evidence type="ECO:0000256" key="11">
    <source>
        <dbReference type="ARBA" id="ARBA00022917"/>
    </source>
</evidence>
<dbReference type="SUPFAM" id="SSF81271">
    <property type="entry name" value="TGS-like"/>
    <property type="match status" value="1"/>
</dbReference>
<dbReference type="Gene3D" id="3.10.20.30">
    <property type="match status" value="1"/>
</dbReference>
<organism evidence="17 18">
    <name type="scientific">Ancylobacter vacuolatus</name>
    <dbReference type="NCBI Taxonomy" id="223389"/>
    <lineage>
        <taxon>Bacteria</taxon>
        <taxon>Pseudomonadati</taxon>
        <taxon>Pseudomonadota</taxon>
        <taxon>Alphaproteobacteria</taxon>
        <taxon>Hyphomicrobiales</taxon>
        <taxon>Xanthobacteraceae</taxon>
        <taxon>Ancylobacter</taxon>
    </lineage>
</organism>
<dbReference type="InterPro" id="IPR002314">
    <property type="entry name" value="aa-tRNA-synt_IIb"/>
</dbReference>
<dbReference type="EMBL" id="JAUSUH010000001">
    <property type="protein sequence ID" value="MDQ0345676.1"/>
    <property type="molecule type" value="Genomic_DNA"/>
</dbReference>
<feature type="binding site" evidence="14">
    <location>
        <position position="392"/>
    </location>
    <ligand>
        <name>Zn(2+)</name>
        <dbReference type="ChEBI" id="CHEBI:29105"/>
        <note>catalytic</note>
    </ligand>
</feature>
<dbReference type="InterPro" id="IPR012676">
    <property type="entry name" value="TGS-like"/>
</dbReference>
<dbReference type="PANTHER" id="PTHR11451">
    <property type="entry name" value="THREONINE-TRNA LIGASE"/>
    <property type="match status" value="1"/>
</dbReference>
<feature type="domain" description="Aminoacyl-transfer RNA synthetases class-II family profile" evidence="15">
    <location>
        <begin position="264"/>
        <end position="547"/>
    </location>
</feature>
<keyword evidence="12 14" id="KW-0030">Aminoacyl-tRNA synthetase</keyword>
<evidence type="ECO:0000256" key="10">
    <source>
        <dbReference type="ARBA" id="ARBA00022884"/>
    </source>
</evidence>
<feature type="binding site" evidence="14">
    <location>
        <position position="524"/>
    </location>
    <ligand>
        <name>Zn(2+)</name>
        <dbReference type="ChEBI" id="CHEBI:29105"/>
        <note>catalytic</note>
    </ligand>
</feature>
<keyword evidence="7 14" id="KW-0547">Nucleotide-binding</keyword>
<evidence type="ECO:0000256" key="8">
    <source>
        <dbReference type="ARBA" id="ARBA00022833"/>
    </source>
</evidence>
<keyword evidence="3 14" id="KW-0963">Cytoplasm</keyword>
<dbReference type="InterPro" id="IPR036621">
    <property type="entry name" value="Anticodon-bd_dom_sf"/>
</dbReference>
<evidence type="ECO:0000256" key="3">
    <source>
        <dbReference type="ARBA" id="ARBA00022490"/>
    </source>
</evidence>
<dbReference type="InterPro" id="IPR033728">
    <property type="entry name" value="ThrRS_core"/>
</dbReference>
<gene>
    <name evidence="14" type="primary">thrS</name>
    <name evidence="17" type="ORF">J2S76_000077</name>
</gene>
<dbReference type="InterPro" id="IPR004154">
    <property type="entry name" value="Anticodon-bd"/>
</dbReference>
<dbReference type="EC" id="6.1.1.3" evidence="14"/>
<dbReference type="InterPro" id="IPR002320">
    <property type="entry name" value="Thr-tRNA-ligase_IIa"/>
</dbReference>
<comment type="catalytic activity">
    <reaction evidence="13 14">
        <text>tRNA(Thr) + L-threonine + ATP = L-threonyl-tRNA(Thr) + AMP + diphosphate + H(+)</text>
        <dbReference type="Rhea" id="RHEA:24624"/>
        <dbReference type="Rhea" id="RHEA-COMP:9670"/>
        <dbReference type="Rhea" id="RHEA-COMP:9704"/>
        <dbReference type="ChEBI" id="CHEBI:15378"/>
        <dbReference type="ChEBI" id="CHEBI:30616"/>
        <dbReference type="ChEBI" id="CHEBI:33019"/>
        <dbReference type="ChEBI" id="CHEBI:57926"/>
        <dbReference type="ChEBI" id="CHEBI:78442"/>
        <dbReference type="ChEBI" id="CHEBI:78534"/>
        <dbReference type="ChEBI" id="CHEBI:456215"/>
        <dbReference type="EC" id="6.1.1.3"/>
    </reaction>
</comment>
<keyword evidence="5 14" id="KW-0436">Ligase</keyword>
<dbReference type="InterPro" id="IPR004095">
    <property type="entry name" value="TGS"/>
</dbReference>
<dbReference type="Pfam" id="PF03129">
    <property type="entry name" value="HGTP_anticodon"/>
    <property type="match status" value="1"/>
</dbReference>
<dbReference type="Pfam" id="PF00587">
    <property type="entry name" value="tRNA-synt_2b"/>
    <property type="match status" value="1"/>
</dbReference>
<evidence type="ECO:0000256" key="1">
    <source>
        <dbReference type="ARBA" id="ARBA00008226"/>
    </source>
</evidence>
<name>A0ABU0DB76_9HYPH</name>
<dbReference type="SUPFAM" id="SSF55186">
    <property type="entry name" value="ThrRS/AlaRS common domain"/>
    <property type="match status" value="1"/>
</dbReference>
<evidence type="ECO:0000256" key="4">
    <source>
        <dbReference type="ARBA" id="ARBA00022555"/>
    </source>
</evidence>
<dbReference type="CDD" id="cd01667">
    <property type="entry name" value="TGS_ThrRS"/>
    <property type="match status" value="1"/>
</dbReference>
<dbReference type="InterPro" id="IPR018163">
    <property type="entry name" value="Thr/Ala-tRNA-synth_IIc_edit"/>
</dbReference>
<dbReference type="Proteomes" id="UP001238467">
    <property type="component" value="Unassembled WGS sequence"/>
</dbReference>
<evidence type="ECO:0000256" key="12">
    <source>
        <dbReference type="ARBA" id="ARBA00023146"/>
    </source>
</evidence>
<sequence>MSDINLTFPDGAVRAYASGTTGTEVAASIAKSLAKKSLAMKLDGVLSDLSDPITSDAKFELVTRESPEALELIRHDAAHVLAEAVQTLWPGTQVTIGPVIENGFYYDFFRNEPFTPDDFAAIEKKMREIIARDAPFTKEVWEREETKRVFKEKGEAFKVELVDAIPADQALKIYRQGEWFDLCRGPHMPSVGKVGDAFKLMKVAGAYWRGDSNNQMLTRIYGTAWRTREELDAYILQLEEAEKRDHRRLGREMDLFHFQEEGPGVVFWHPKGWNLFQNLVSYMRRRLAADYAEVNAPQVLDKSLWETSGHWGWYKDNMFKVQPAGDTDDNDRVYALKPMNCPGHVQIFKHGLKSYRDLPMRLAEFGAVHRYEPSGALHGLMRVRGFTQDDAHIFCTEEQMAEECLKINELILSTYADFGFEEIVVKLSTRPEKRVGSDAVWDHAEDVMGRVLTQIEAESGGKIKTGILPGEGAFYGPKFEYTLRDAIGREWQCGTTQVDFNLPERFGAFYVDADGSKKTPVMIHRAICGSMERFTGILIEHHAGHFPLWLAPVQAVVATITSEGDDYAREIVALAKKRGLRVELDLRNEKINYKVREHSLAKVPALVVVGRKEAAERTVSIRRLGSPNQTAMTLDEALGSLVAEASPPDTLRD</sequence>
<evidence type="ECO:0000313" key="17">
    <source>
        <dbReference type="EMBL" id="MDQ0345676.1"/>
    </source>
</evidence>
<keyword evidence="9 14" id="KW-0067">ATP-binding</keyword>
<dbReference type="SUPFAM" id="SSF55681">
    <property type="entry name" value="Class II aaRS and biotin synthetases"/>
    <property type="match status" value="1"/>
</dbReference>
<evidence type="ECO:0000256" key="14">
    <source>
        <dbReference type="HAMAP-Rule" id="MF_00184"/>
    </source>
</evidence>
<comment type="cofactor">
    <cofactor evidence="14">
        <name>Zn(2+)</name>
        <dbReference type="ChEBI" id="CHEBI:29105"/>
    </cofactor>
    <text evidence="14">Binds 1 zinc ion per subunit.</text>
</comment>
<dbReference type="SMART" id="SM00863">
    <property type="entry name" value="tRNA_SAD"/>
    <property type="match status" value="1"/>
</dbReference>
<evidence type="ECO:0000256" key="6">
    <source>
        <dbReference type="ARBA" id="ARBA00022723"/>
    </source>
</evidence>
<accession>A0ABU0DB76</accession>
<dbReference type="RefSeq" id="WP_307056471.1">
    <property type="nucleotide sequence ID" value="NZ_JAUSUH010000001.1"/>
</dbReference>
<keyword evidence="4 14" id="KW-0820">tRNA-binding</keyword>
<dbReference type="SUPFAM" id="SSF52954">
    <property type="entry name" value="Class II aaRS ABD-related"/>
    <property type="match status" value="1"/>
</dbReference>
<dbReference type="Gene3D" id="3.30.980.10">
    <property type="entry name" value="Threonyl-trna Synthetase, Chain A, domain 2"/>
    <property type="match status" value="1"/>
</dbReference>
<evidence type="ECO:0000259" key="15">
    <source>
        <dbReference type="PROSITE" id="PS50862"/>
    </source>
</evidence>